<gene>
    <name evidence="1" type="primary">kdpF</name>
    <name evidence="1" type="ORF">F1609_16655</name>
</gene>
<dbReference type="RefSeq" id="WP_167077691.1">
    <property type="nucleotide sequence ID" value="NZ_VVIW01000009.1"/>
</dbReference>
<comment type="caution">
    <text evidence="1">The sequence shown here is derived from an EMBL/GenBank/DDBJ whole genome shotgun (WGS) entry which is preliminary data.</text>
</comment>
<dbReference type="Pfam" id="PF09604">
    <property type="entry name" value="Potass_KdpF"/>
    <property type="match status" value="1"/>
</dbReference>
<dbReference type="Proteomes" id="UP000819052">
    <property type="component" value="Unassembled WGS sequence"/>
</dbReference>
<dbReference type="EMBL" id="VVIW01000009">
    <property type="protein sequence ID" value="NHZ41780.1"/>
    <property type="molecule type" value="Genomic_DNA"/>
</dbReference>
<evidence type="ECO:0000313" key="2">
    <source>
        <dbReference type="Proteomes" id="UP000819052"/>
    </source>
</evidence>
<dbReference type="NCBIfam" id="TIGR02115">
    <property type="entry name" value="potass_kdpF"/>
    <property type="match status" value="1"/>
</dbReference>
<organism evidence="1 2">
    <name type="scientific">Massilia aquatica</name>
    <dbReference type="NCBI Taxonomy" id="2609000"/>
    <lineage>
        <taxon>Bacteria</taxon>
        <taxon>Pseudomonadati</taxon>
        <taxon>Pseudomonadota</taxon>
        <taxon>Betaproteobacteria</taxon>
        <taxon>Burkholderiales</taxon>
        <taxon>Oxalobacteraceae</taxon>
        <taxon>Telluria group</taxon>
        <taxon>Massilia</taxon>
    </lineage>
</organism>
<evidence type="ECO:0000313" key="1">
    <source>
        <dbReference type="EMBL" id="NHZ41780.1"/>
    </source>
</evidence>
<proteinExistence type="predicted"/>
<keyword evidence="2" id="KW-1185">Reference proteome</keyword>
<name>A0ABX0M3M2_9BURK</name>
<reference evidence="1 2" key="1">
    <citation type="submission" date="2019-09" db="EMBL/GenBank/DDBJ databases">
        <title>Taxonomy of Antarctic Massilia spp.: description of Massilia rubra sp. nov., Massilia aquatica sp. nov., Massilia mucilaginosa sp. nov., Massilia frigida sp. nov. isolated from streams, lakes and regoliths.</title>
        <authorList>
            <person name="Holochova P."/>
            <person name="Sedlacek I."/>
            <person name="Kralova S."/>
            <person name="Maslanova I."/>
            <person name="Busse H.-J."/>
            <person name="Stankova E."/>
            <person name="Vrbovska V."/>
            <person name="Kovarovic V."/>
            <person name="Bartak M."/>
            <person name="Svec P."/>
            <person name="Pantucek R."/>
        </authorList>
    </citation>
    <scope>NUCLEOTIDE SEQUENCE [LARGE SCALE GENOMIC DNA]</scope>
    <source>
        <strain evidence="1 2">CCM 8693</strain>
    </source>
</reference>
<protein>
    <submittedName>
        <fullName evidence="1">K(+)-transporting ATPase subunit F</fullName>
    </submittedName>
</protein>
<accession>A0ABX0M3M2</accession>
<sequence length="28" mass="2955">MEPVYIAGLVAAALLAYLVHALLNAEDL</sequence>
<dbReference type="InterPro" id="IPR011726">
    <property type="entry name" value="KdpF"/>
</dbReference>